<feature type="transmembrane region" description="Helical" evidence="1">
    <location>
        <begin position="140"/>
        <end position="159"/>
    </location>
</feature>
<proteinExistence type="predicted"/>
<evidence type="ECO:0000259" key="2">
    <source>
        <dbReference type="Pfam" id="PF04235"/>
    </source>
</evidence>
<feature type="transmembrane region" description="Helical" evidence="1">
    <location>
        <begin position="53"/>
        <end position="77"/>
    </location>
</feature>
<feature type="transmembrane region" description="Helical" evidence="1">
    <location>
        <begin position="317"/>
        <end position="336"/>
    </location>
</feature>
<feature type="transmembrane region" description="Helical" evidence="1">
    <location>
        <begin position="196"/>
        <end position="220"/>
    </location>
</feature>
<reference evidence="3" key="1">
    <citation type="submission" date="2020-05" db="EMBL/GenBank/DDBJ databases">
        <authorList>
            <person name="Chiriac C."/>
            <person name="Salcher M."/>
            <person name="Ghai R."/>
            <person name="Kavagutti S V."/>
        </authorList>
    </citation>
    <scope>NUCLEOTIDE SEQUENCE</scope>
</reference>
<keyword evidence="1" id="KW-0812">Transmembrane</keyword>
<keyword evidence="1" id="KW-0472">Membrane</keyword>
<dbReference type="EMBL" id="CAEZTJ010000103">
    <property type="protein sequence ID" value="CAB4571542.1"/>
    <property type="molecule type" value="Genomic_DNA"/>
</dbReference>
<feature type="transmembrane region" description="Helical" evidence="1">
    <location>
        <begin position="273"/>
        <end position="296"/>
    </location>
</feature>
<gene>
    <name evidence="3" type="ORF">UFOPK1650_00730</name>
</gene>
<sequence>MSATSERDLAPDALRGFALLGILIANIPFLALLSAEGARGVWLDGPANGTAAGLMIALVAGKFYILFAFLFGYSANYLIKGEQSNRGRWVRRSLALMLFGAIHFTFFWHGDILFLYGFFGFLLIPFLFRTDRTLKIWTRVIYSIFTVILVFAAASVVIFERLLPEEVEFEVNNAMPLDDIMRDGSFAEAIAPRLELWVLGIGTGILLQGGFVFAAFLFGLRAGRERLLSKPLEEMKLGRKIKVAFLIGLPLQVTGAVIAVLNEQSTKTSEGTYIFALVLCFVTAPLLTFGYVALFLRWMQRGSRGVTWLRQGGRMSLTVYLSQSIVVSLIFAPWGLGLFQEVPLWAVLLIAVGVWAVLVQLSIYWLKRFDQGPLERVMHLLTKRR</sequence>
<name>A0A6J6E588_9ZZZZ</name>
<dbReference type="PANTHER" id="PTHR30590">
    <property type="entry name" value="INNER MEMBRANE PROTEIN"/>
    <property type="match status" value="1"/>
</dbReference>
<accession>A0A6J6E588</accession>
<evidence type="ECO:0000256" key="1">
    <source>
        <dbReference type="SAM" id="Phobius"/>
    </source>
</evidence>
<keyword evidence="1" id="KW-1133">Transmembrane helix</keyword>
<feature type="transmembrane region" description="Helical" evidence="1">
    <location>
        <begin position="12"/>
        <end position="33"/>
    </location>
</feature>
<feature type="transmembrane region" description="Helical" evidence="1">
    <location>
        <begin position="112"/>
        <end position="128"/>
    </location>
</feature>
<feature type="domain" description="DUF418" evidence="2">
    <location>
        <begin position="236"/>
        <end position="384"/>
    </location>
</feature>
<feature type="transmembrane region" description="Helical" evidence="1">
    <location>
        <begin position="241"/>
        <end position="261"/>
    </location>
</feature>
<feature type="transmembrane region" description="Helical" evidence="1">
    <location>
        <begin position="342"/>
        <end position="366"/>
    </location>
</feature>
<dbReference type="InterPro" id="IPR007349">
    <property type="entry name" value="DUF418"/>
</dbReference>
<protein>
    <submittedName>
        <fullName evidence="3">Unannotated protein</fullName>
    </submittedName>
</protein>
<dbReference type="PANTHER" id="PTHR30590:SF2">
    <property type="entry name" value="INNER MEMBRANE PROTEIN"/>
    <property type="match status" value="1"/>
</dbReference>
<dbReference type="AlphaFoldDB" id="A0A6J6E588"/>
<dbReference type="Pfam" id="PF04235">
    <property type="entry name" value="DUF418"/>
    <property type="match status" value="1"/>
</dbReference>
<dbReference type="InterPro" id="IPR052529">
    <property type="entry name" value="Bact_Transport_Assoc"/>
</dbReference>
<organism evidence="3">
    <name type="scientific">freshwater metagenome</name>
    <dbReference type="NCBI Taxonomy" id="449393"/>
    <lineage>
        <taxon>unclassified sequences</taxon>
        <taxon>metagenomes</taxon>
        <taxon>ecological metagenomes</taxon>
    </lineage>
</organism>
<evidence type="ECO:0000313" key="3">
    <source>
        <dbReference type="EMBL" id="CAB4571542.1"/>
    </source>
</evidence>
<feature type="transmembrane region" description="Helical" evidence="1">
    <location>
        <begin position="89"/>
        <end position="106"/>
    </location>
</feature>